<feature type="transmembrane region" description="Helical" evidence="1">
    <location>
        <begin position="142"/>
        <end position="167"/>
    </location>
</feature>
<gene>
    <name evidence="2" type="ORF">HNR61_000005</name>
</gene>
<keyword evidence="1" id="KW-0472">Membrane</keyword>
<reference evidence="2 3" key="1">
    <citation type="submission" date="2020-08" db="EMBL/GenBank/DDBJ databases">
        <title>Genomic Encyclopedia of Type Strains, Phase IV (KMG-IV): sequencing the most valuable type-strain genomes for metagenomic binning, comparative biology and taxonomic classification.</title>
        <authorList>
            <person name="Goeker M."/>
        </authorList>
    </citation>
    <scope>NUCLEOTIDE SEQUENCE [LARGE SCALE GENOMIC DNA]</scope>
    <source>
        <strain evidence="2 3">DSM 44197</strain>
    </source>
</reference>
<organism evidence="2 3">
    <name type="scientific">Actinomadura namibiensis</name>
    <dbReference type="NCBI Taxonomy" id="182080"/>
    <lineage>
        <taxon>Bacteria</taxon>
        <taxon>Bacillati</taxon>
        <taxon>Actinomycetota</taxon>
        <taxon>Actinomycetes</taxon>
        <taxon>Streptosporangiales</taxon>
        <taxon>Thermomonosporaceae</taxon>
        <taxon>Actinomadura</taxon>
    </lineage>
</organism>
<name>A0A7W3LI09_ACTNM</name>
<evidence type="ECO:0000256" key="1">
    <source>
        <dbReference type="SAM" id="Phobius"/>
    </source>
</evidence>
<protein>
    <submittedName>
        <fullName evidence="2">Uncharacterized protein</fullName>
    </submittedName>
</protein>
<evidence type="ECO:0000313" key="2">
    <source>
        <dbReference type="EMBL" id="MBA8948407.1"/>
    </source>
</evidence>
<dbReference type="RefSeq" id="WP_182841058.1">
    <property type="nucleotide sequence ID" value="NZ_BAAALP010000042.1"/>
</dbReference>
<feature type="transmembrane region" description="Helical" evidence="1">
    <location>
        <begin position="99"/>
        <end position="122"/>
    </location>
</feature>
<keyword evidence="1" id="KW-0812">Transmembrane</keyword>
<feature type="transmembrane region" description="Helical" evidence="1">
    <location>
        <begin position="12"/>
        <end position="38"/>
    </location>
</feature>
<keyword evidence="1" id="KW-1133">Transmembrane helix</keyword>
<dbReference type="EMBL" id="JACJIA010000001">
    <property type="protein sequence ID" value="MBA8948407.1"/>
    <property type="molecule type" value="Genomic_DNA"/>
</dbReference>
<accession>A0A7W3LI09</accession>
<proteinExistence type="predicted"/>
<dbReference type="Proteomes" id="UP000572680">
    <property type="component" value="Unassembled WGS sequence"/>
</dbReference>
<comment type="caution">
    <text evidence="2">The sequence shown here is derived from an EMBL/GenBank/DDBJ whole genome shotgun (WGS) entry which is preliminary data.</text>
</comment>
<feature type="transmembrane region" description="Helical" evidence="1">
    <location>
        <begin position="58"/>
        <end position="78"/>
    </location>
</feature>
<keyword evidence="3" id="KW-1185">Reference proteome</keyword>
<dbReference type="AlphaFoldDB" id="A0A7W3LI09"/>
<evidence type="ECO:0000313" key="3">
    <source>
        <dbReference type="Proteomes" id="UP000572680"/>
    </source>
</evidence>
<sequence>MQTTTKRITPGWAVWTAHAAALAPLPAGLWRIAMAVGIPVGFDRAWLDRAGIPGPGSVWPIVLSLVAEGCALLALGLIRPWGERAPRWLPLVGGRTVRPSAAVVPAAVAAALLTAFGVAFGVKIVRVLAGAESDPAFPDGAAAVVMSLAYVPILLWGPFLAATTLAYHRRRRAGSV</sequence>